<name>A0A166I219_9AGAM</name>
<sequence>MRDIKWEDCVAYDQSMQTMTRAIWLMTRAYANTISDRLTDDELLVACQNLTFGFMTPQTQPQYPKWNFCWAIADLYMLRLVKDRFQTDKLIRVFGMPVMEAIWEADINMDDIQAELDLAKRDALTLQSHIQDILHGSNSETYHMSHW</sequence>
<reference evidence="1 2" key="1">
    <citation type="journal article" date="2016" name="Mol. Biol. Evol.">
        <title>Comparative Genomics of Early-Diverging Mushroom-Forming Fungi Provides Insights into the Origins of Lignocellulose Decay Capabilities.</title>
        <authorList>
            <person name="Nagy L.G."/>
            <person name="Riley R."/>
            <person name="Tritt A."/>
            <person name="Adam C."/>
            <person name="Daum C."/>
            <person name="Floudas D."/>
            <person name="Sun H."/>
            <person name="Yadav J.S."/>
            <person name="Pangilinan J."/>
            <person name="Larsson K.H."/>
            <person name="Matsuura K."/>
            <person name="Barry K."/>
            <person name="Labutti K."/>
            <person name="Kuo R."/>
            <person name="Ohm R.A."/>
            <person name="Bhattacharya S.S."/>
            <person name="Shirouzu T."/>
            <person name="Yoshinaga Y."/>
            <person name="Martin F.M."/>
            <person name="Grigoriev I.V."/>
            <person name="Hibbett D.S."/>
        </authorList>
    </citation>
    <scope>NUCLEOTIDE SEQUENCE [LARGE SCALE GENOMIC DNA]</scope>
    <source>
        <strain evidence="1 2">HHB10207 ss-3</strain>
    </source>
</reference>
<proteinExistence type="predicted"/>
<dbReference type="Proteomes" id="UP000076798">
    <property type="component" value="Unassembled WGS sequence"/>
</dbReference>
<dbReference type="EMBL" id="KV428008">
    <property type="protein sequence ID" value="KZT43310.1"/>
    <property type="molecule type" value="Genomic_DNA"/>
</dbReference>
<gene>
    <name evidence="1" type="ORF">SISSUDRAFT_1124844</name>
</gene>
<evidence type="ECO:0000313" key="2">
    <source>
        <dbReference type="Proteomes" id="UP000076798"/>
    </source>
</evidence>
<protein>
    <submittedName>
        <fullName evidence="1">Uncharacterized protein</fullName>
    </submittedName>
</protein>
<accession>A0A166I219</accession>
<keyword evidence="2" id="KW-1185">Reference proteome</keyword>
<dbReference type="AlphaFoldDB" id="A0A166I219"/>
<organism evidence="1 2">
    <name type="scientific">Sistotremastrum suecicum HHB10207 ss-3</name>
    <dbReference type="NCBI Taxonomy" id="1314776"/>
    <lineage>
        <taxon>Eukaryota</taxon>
        <taxon>Fungi</taxon>
        <taxon>Dikarya</taxon>
        <taxon>Basidiomycota</taxon>
        <taxon>Agaricomycotina</taxon>
        <taxon>Agaricomycetes</taxon>
        <taxon>Sistotremastrales</taxon>
        <taxon>Sistotremastraceae</taxon>
        <taxon>Sistotremastrum</taxon>
    </lineage>
</organism>
<evidence type="ECO:0000313" key="1">
    <source>
        <dbReference type="EMBL" id="KZT43310.1"/>
    </source>
</evidence>